<protein>
    <recommendedName>
        <fullName evidence="1">Reverse transcriptase zinc-binding domain-containing protein</fullName>
    </recommendedName>
</protein>
<name>A0A438GGR5_VITVI</name>
<organism evidence="2 3">
    <name type="scientific">Vitis vinifera</name>
    <name type="common">Grape</name>
    <dbReference type="NCBI Taxonomy" id="29760"/>
    <lineage>
        <taxon>Eukaryota</taxon>
        <taxon>Viridiplantae</taxon>
        <taxon>Streptophyta</taxon>
        <taxon>Embryophyta</taxon>
        <taxon>Tracheophyta</taxon>
        <taxon>Spermatophyta</taxon>
        <taxon>Magnoliopsida</taxon>
        <taxon>eudicotyledons</taxon>
        <taxon>Gunneridae</taxon>
        <taxon>Pentapetalae</taxon>
        <taxon>rosids</taxon>
        <taxon>Vitales</taxon>
        <taxon>Vitaceae</taxon>
        <taxon>Viteae</taxon>
        <taxon>Vitis</taxon>
    </lineage>
</organism>
<dbReference type="PANTHER" id="PTHR34427:SF16">
    <property type="entry name" value="DUF4283 DOMAIN-CONTAINING PROTEIN"/>
    <property type="match status" value="1"/>
</dbReference>
<dbReference type="AlphaFoldDB" id="A0A438GGR5"/>
<dbReference type="Proteomes" id="UP000288805">
    <property type="component" value="Unassembled WGS sequence"/>
</dbReference>
<evidence type="ECO:0000313" key="3">
    <source>
        <dbReference type="Proteomes" id="UP000288805"/>
    </source>
</evidence>
<gene>
    <name evidence="2" type="ORF">CK203_058086</name>
</gene>
<dbReference type="Pfam" id="PF13966">
    <property type="entry name" value="zf-RVT"/>
    <property type="match status" value="1"/>
</dbReference>
<dbReference type="EMBL" id="QGNW01000438">
    <property type="protein sequence ID" value="RVW71398.1"/>
    <property type="molecule type" value="Genomic_DNA"/>
</dbReference>
<comment type="caution">
    <text evidence="2">The sequence shown here is derived from an EMBL/GenBank/DDBJ whole genome shotgun (WGS) entry which is preliminary data.</text>
</comment>
<evidence type="ECO:0000259" key="1">
    <source>
        <dbReference type="Pfam" id="PF13966"/>
    </source>
</evidence>
<reference evidence="2 3" key="1">
    <citation type="journal article" date="2018" name="PLoS Genet.">
        <title>Population sequencing reveals clonal diversity and ancestral inbreeding in the grapevine cultivar Chardonnay.</title>
        <authorList>
            <person name="Roach M.J."/>
            <person name="Johnson D.L."/>
            <person name="Bohlmann J."/>
            <person name="van Vuuren H.J."/>
            <person name="Jones S.J."/>
            <person name="Pretorius I.S."/>
            <person name="Schmidt S.A."/>
            <person name="Borneman A.R."/>
        </authorList>
    </citation>
    <scope>NUCLEOTIDE SEQUENCE [LARGE SCALE GENOMIC DNA]</scope>
    <source>
        <strain evidence="3">cv. Chardonnay</strain>
        <tissue evidence="2">Leaf</tissue>
    </source>
</reference>
<feature type="domain" description="Reverse transcriptase zinc-binding" evidence="1">
    <location>
        <begin position="419"/>
        <end position="503"/>
    </location>
</feature>
<accession>A0A438GGR5</accession>
<dbReference type="InterPro" id="IPR026960">
    <property type="entry name" value="RVT-Znf"/>
</dbReference>
<proteinExistence type="predicted"/>
<dbReference type="PANTHER" id="PTHR34427">
    <property type="entry name" value="DUF4283 DOMAIN PROTEIN"/>
    <property type="match status" value="1"/>
</dbReference>
<evidence type="ECO:0000313" key="2">
    <source>
        <dbReference type="EMBL" id="RVW71398.1"/>
    </source>
</evidence>
<sequence>MSVRGGSCWFAVESKSFDISIEVVVGKLRETKSWQGSISLGRRVGESSSWRGRQGEVKELGSSVEVKSIPKEGIAVGSFAEVVKKDLRVNYVSSLWSLRGGVKISTFGALLLFDFDESFEVERVLVRGARRFKENFLHLERRHFEVGCLRKGGSLKELWVRVLGLPLHLWGREVFKKLGDCCGGFVAMGEDTVLLSHLQWARILVKNDGRVLPGSLQIDVGCFNFFVQLWWEAPPWVSMESSSSSCNGHYGQEDREEVEGGPRAWGEATLIWSKAVKVGEEQEQREKSTTEVVGRSAVGGMGGPKVFWTQSGRLVKFGSDARGLFGKGGGFKGRQVLLAKYGQEGFGWMTKKANGTFGVGVWKEILKEKDCAVSKVSSPLWMAAHRNGTVEEMWDQNVGQGGWDLRFVRGFNDWELDMFKVKEAYNLVVNTVANNFLKSNIWVDKVPTKILFFAWEATWGKMLTLDRLQKRGWQLPNRCFLCGCEEETVNHILIHCIVAKVLWDMICALFGVQRCVEDEVDEKVLQASWSHVKFKDEALVEEANRFPNSPILGILDFGRQLQMLQQDGCLLEVVGSDSKNSSGKELAIRAEELGSFRALEHVGYLEGEDLVRLPSGKRILASCLERELRKLNCGEGKMDHLVSWDLVCKPKEVGGLGLGKISLGNQASLGKWLWRYLKESTTLWHKVILNIYGTHPNGWDANNRVRWSHRCPWKAIAQLLQVFSTHSFCGRYKILGTVLIRSFLIPSKAFAWLVTLKKVNANDLLQLGRPFKALSLDWGILCRSSSGTIDHLFLHCSSALGLWQGIFSQAMEWVLSGTICDMMVISYKCFGNSFRGRALWRITCLSLLWIVWKERNVRIFENT</sequence>